<dbReference type="InterPro" id="IPR003870">
    <property type="entry name" value="DUF222"/>
</dbReference>
<dbReference type="Pfam" id="PF02720">
    <property type="entry name" value="DUF222"/>
    <property type="match status" value="1"/>
</dbReference>
<feature type="compositionally biased region" description="Basic and acidic residues" evidence="1">
    <location>
        <begin position="411"/>
        <end position="422"/>
    </location>
</feature>
<accession>A0A4R8SAR9</accession>
<keyword evidence="5" id="KW-1185">Reference proteome</keyword>
<dbReference type="Proteomes" id="UP000295685">
    <property type="component" value="Unassembled WGS sequence"/>
</dbReference>
<sequence length="448" mass="49815">MFDSMGDGELIDVITSSQRAEAQAASRRLSAIGVLVDRHADPRREDPRDRFAVDRWDEVAAQVAAAQGITHALASSQLRYAYVLRHRLRAVADRFAAGDVDFRTVAVIVGRTELLEDDTVVAAVDAAIVAALPRWERWSIKRIASALDALIYRHDRDAVRRTKTATDDRHLEIRPLDTGDPLAEVWGVLQTPHAVALDKRLEQLVTTVCPADPRTTPQLRADAIGALTLGLDRMRCTCDDPDCAGRVITDTQVIVHLVANQDTLENPESLEPGQVSGFGAITAMQARQIAAQPGTRIRTLHAKDTDRYRPTRTLDTYIRCRDQLCRFPGCSHPADTADLDHSIAYAAGGRTAADNLKALCRKHHLLKTFCGWREIQEPDGTIIWKAPTGHTYPTTPAGGLLFNNLTRARSRTQDRQRRRTAERNLNQQHRLRHKHTQAAHAEANPPPF</sequence>
<dbReference type="Gene3D" id="1.10.30.50">
    <property type="match status" value="1"/>
</dbReference>
<gene>
    <name evidence="4" type="ORF">CCUG60883_00449</name>
    <name evidence="3" type="ORF">CCUG60885_04414</name>
</gene>
<feature type="region of interest" description="Disordered" evidence="1">
    <location>
        <begin position="409"/>
        <end position="448"/>
    </location>
</feature>
<dbReference type="OrthoDB" id="5242272at2"/>
<evidence type="ECO:0000313" key="3">
    <source>
        <dbReference type="EMBL" id="TDZ91518.1"/>
    </source>
</evidence>
<name>A0A4R8SAR9_9MYCO</name>
<dbReference type="Proteomes" id="UP000294844">
    <property type="component" value="Unassembled WGS sequence"/>
</dbReference>
<evidence type="ECO:0000313" key="4">
    <source>
        <dbReference type="EMBL" id="TEA08772.1"/>
    </source>
</evidence>
<organism evidence="3 6">
    <name type="scientific">Mycobacteroides salmoniphilum</name>
    <dbReference type="NCBI Taxonomy" id="404941"/>
    <lineage>
        <taxon>Bacteria</taxon>
        <taxon>Bacillati</taxon>
        <taxon>Actinomycetota</taxon>
        <taxon>Actinomycetes</taxon>
        <taxon>Mycobacteriales</taxon>
        <taxon>Mycobacteriaceae</taxon>
        <taxon>Mycobacteroides</taxon>
    </lineage>
</organism>
<proteinExistence type="predicted"/>
<dbReference type="CDD" id="cd00085">
    <property type="entry name" value="HNHc"/>
    <property type="match status" value="1"/>
</dbReference>
<feature type="domain" description="HNH nuclease" evidence="2">
    <location>
        <begin position="313"/>
        <end position="365"/>
    </location>
</feature>
<evidence type="ECO:0000259" key="2">
    <source>
        <dbReference type="SMART" id="SM00507"/>
    </source>
</evidence>
<evidence type="ECO:0000313" key="6">
    <source>
        <dbReference type="Proteomes" id="UP000295685"/>
    </source>
</evidence>
<dbReference type="InterPro" id="IPR003615">
    <property type="entry name" value="HNH_nuc"/>
</dbReference>
<dbReference type="EMBL" id="PECK01000010">
    <property type="protein sequence ID" value="TDZ91518.1"/>
    <property type="molecule type" value="Genomic_DNA"/>
</dbReference>
<reference evidence="5 6" key="1">
    <citation type="journal article" date="2019" name="Sci. Rep.">
        <title>Extended insight into the Mycobacterium chelonae-abscessus complex through whole genome sequencing of Mycobacterium salmoniphilum outbreak and Mycobacterium salmoniphilum-like strains.</title>
        <authorList>
            <person name="Behra P.R.K."/>
            <person name="Das S."/>
            <person name="Pettersson B.M.F."/>
            <person name="Shirreff L."/>
            <person name="DuCote T."/>
            <person name="Jacobsson K.G."/>
            <person name="Ennis D.G."/>
            <person name="Kirsebom L.A."/>
        </authorList>
    </citation>
    <scope>NUCLEOTIDE SEQUENCE [LARGE SCALE GENOMIC DNA]</scope>
    <source>
        <strain evidence="4 5">CCUG 60883</strain>
        <strain evidence="3 6">CCUG 60885</strain>
    </source>
</reference>
<dbReference type="RefSeq" id="WP_134149161.1">
    <property type="nucleotide sequence ID" value="NZ_PECK01000010.1"/>
</dbReference>
<comment type="caution">
    <text evidence="3">The sequence shown here is derived from an EMBL/GenBank/DDBJ whole genome shotgun (WGS) entry which is preliminary data.</text>
</comment>
<evidence type="ECO:0000313" key="5">
    <source>
        <dbReference type="Proteomes" id="UP000294844"/>
    </source>
</evidence>
<dbReference type="AlphaFoldDB" id="A0A4R8SAR9"/>
<evidence type="ECO:0000256" key="1">
    <source>
        <dbReference type="SAM" id="MobiDB-lite"/>
    </source>
</evidence>
<dbReference type="SMART" id="SM00507">
    <property type="entry name" value="HNHc"/>
    <property type="match status" value="1"/>
</dbReference>
<dbReference type="EMBL" id="PECM01000003">
    <property type="protein sequence ID" value="TEA08772.1"/>
    <property type="molecule type" value="Genomic_DNA"/>
</dbReference>
<protein>
    <recommendedName>
        <fullName evidence="2">HNH nuclease domain-containing protein</fullName>
    </recommendedName>
</protein>